<keyword evidence="1" id="KW-1133">Transmembrane helix</keyword>
<accession>A0A5S9II67</accession>
<keyword evidence="1" id="KW-0812">Transmembrane</keyword>
<dbReference type="RefSeq" id="WP_151966116.1">
    <property type="nucleotide sequence ID" value="NZ_AP019860.1"/>
</dbReference>
<dbReference type="InterPro" id="IPR013424">
    <property type="entry name" value="Ice-binding_C"/>
</dbReference>
<name>A0A5S9II67_UABAM</name>
<dbReference type="KEGG" id="uam:UABAM_00192"/>
<protein>
    <recommendedName>
        <fullName evidence="5">PEP-CTERM protein-sorting domain-containing protein</fullName>
    </recommendedName>
</protein>
<dbReference type="Proteomes" id="UP000326354">
    <property type="component" value="Chromosome"/>
</dbReference>
<evidence type="ECO:0000313" key="4">
    <source>
        <dbReference type="Proteomes" id="UP000326354"/>
    </source>
</evidence>
<dbReference type="EMBL" id="AP019860">
    <property type="protein sequence ID" value="BBM81851.1"/>
    <property type="molecule type" value="Genomic_DNA"/>
</dbReference>
<organism evidence="3 4">
    <name type="scientific">Uabimicrobium amorphum</name>
    <dbReference type="NCBI Taxonomy" id="2596890"/>
    <lineage>
        <taxon>Bacteria</taxon>
        <taxon>Pseudomonadati</taxon>
        <taxon>Planctomycetota</taxon>
        <taxon>Candidatus Uabimicrobiia</taxon>
        <taxon>Candidatus Uabimicrobiales</taxon>
        <taxon>Candidatus Uabimicrobiaceae</taxon>
        <taxon>Candidatus Uabimicrobium</taxon>
    </lineage>
</organism>
<keyword evidence="4" id="KW-1185">Reference proteome</keyword>
<evidence type="ECO:0000256" key="2">
    <source>
        <dbReference type="SAM" id="SignalP"/>
    </source>
</evidence>
<feature type="chain" id="PRO_5024961191" description="PEP-CTERM protein-sorting domain-containing protein" evidence="2">
    <location>
        <begin position="19"/>
        <end position="176"/>
    </location>
</feature>
<dbReference type="AlphaFoldDB" id="A0A5S9II67"/>
<evidence type="ECO:0000256" key="1">
    <source>
        <dbReference type="SAM" id="Phobius"/>
    </source>
</evidence>
<feature type="transmembrane region" description="Helical" evidence="1">
    <location>
        <begin position="156"/>
        <end position="172"/>
    </location>
</feature>
<feature type="signal peptide" evidence="2">
    <location>
        <begin position="1"/>
        <end position="18"/>
    </location>
</feature>
<keyword evidence="1" id="KW-0472">Membrane</keyword>
<gene>
    <name evidence="3" type="ORF">UABAM_00192</name>
</gene>
<dbReference type="NCBIfam" id="TIGR02595">
    <property type="entry name" value="PEP_CTERM"/>
    <property type="match status" value="1"/>
</dbReference>
<sequence>MKYFICLLVCLLPCFAVTIDFSSGTTLPLTEDGFLIIENNFLGNTNNGATIFTGGPSGNELGDANIDGNFAGVEISLGGALFEVISLDIRATSVTGQDVQLRTLDNSVVDGFSPTSTSFQTVGVNTFAGLQLTGFTLNFEDTARVDNIVIRVIPEPSTYLAFLLGGLSLLYIRKRK</sequence>
<evidence type="ECO:0008006" key="5">
    <source>
        <dbReference type="Google" id="ProtNLM"/>
    </source>
</evidence>
<keyword evidence="2" id="KW-0732">Signal</keyword>
<proteinExistence type="predicted"/>
<reference evidence="3 4" key="1">
    <citation type="submission" date="2019-08" db="EMBL/GenBank/DDBJ databases">
        <title>Complete genome sequence of Candidatus Uab amorphum.</title>
        <authorList>
            <person name="Shiratori T."/>
            <person name="Suzuki S."/>
            <person name="Kakizawa Y."/>
            <person name="Ishida K."/>
        </authorList>
    </citation>
    <scope>NUCLEOTIDE SEQUENCE [LARGE SCALE GENOMIC DNA]</scope>
    <source>
        <strain evidence="3 4">SRT547</strain>
    </source>
</reference>
<evidence type="ECO:0000313" key="3">
    <source>
        <dbReference type="EMBL" id="BBM81851.1"/>
    </source>
</evidence>